<dbReference type="Proteomes" id="UP001214530">
    <property type="component" value="Chromosome"/>
</dbReference>
<protein>
    <submittedName>
        <fullName evidence="3">ParB/RepB/Spo0J family partition protein</fullName>
    </submittedName>
</protein>
<proteinExistence type="inferred from homology"/>
<dbReference type="SUPFAM" id="SSF109709">
    <property type="entry name" value="KorB DNA-binding domain-like"/>
    <property type="match status" value="1"/>
</dbReference>
<dbReference type="GO" id="GO:0003677">
    <property type="term" value="F:DNA binding"/>
    <property type="evidence" value="ECO:0007669"/>
    <property type="project" value="InterPro"/>
</dbReference>
<dbReference type="Gene3D" id="1.10.10.2830">
    <property type="match status" value="1"/>
</dbReference>
<evidence type="ECO:0000259" key="2">
    <source>
        <dbReference type="SMART" id="SM00470"/>
    </source>
</evidence>
<dbReference type="NCBIfam" id="TIGR00180">
    <property type="entry name" value="parB_part"/>
    <property type="match status" value="1"/>
</dbReference>
<comment type="similarity">
    <text evidence="1">Belongs to the ParB family.</text>
</comment>
<evidence type="ECO:0000313" key="4">
    <source>
        <dbReference type="Proteomes" id="UP001214530"/>
    </source>
</evidence>
<dbReference type="InterPro" id="IPR036086">
    <property type="entry name" value="ParB/Sulfiredoxin_sf"/>
</dbReference>
<dbReference type="Pfam" id="PF17762">
    <property type="entry name" value="HTH_ParB"/>
    <property type="match status" value="1"/>
</dbReference>
<dbReference type="SUPFAM" id="SSF110849">
    <property type="entry name" value="ParB/Sulfiredoxin"/>
    <property type="match status" value="1"/>
</dbReference>
<evidence type="ECO:0000256" key="1">
    <source>
        <dbReference type="ARBA" id="ARBA00006295"/>
    </source>
</evidence>
<dbReference type="SMART" id="SM00470">
    <property type="entry name" value="ParB"/>
    <property type="match status" value="1"/>
</dbReference>
<dbReference type="InterPro" id="IPR004437">
    <property type="entry name" value="ParB/RepB/Spo0J"/>
</dbReference>
<dbReference type="Gene3D" id="3.90.1530.30">
    <property type="match status" value="1"/>
</dbReference>
<feature type="domain" description="ParB-like N-terminal" evidence="2">
    <location>
        <begin position="34"/>
        <end position="124"/>
    </location>
</feature>
<accession>A0AAJ5WB42</accession>
<reference evidence="3" key="1">
    <citation type="submission" date="2023-03" db="EMBL/GenBank/DDBJ databases">
        <title>Andean soil-derived lignocellulolytic bacterial consortium as a source of novel taxa and putative plastic-active enzymes.</title>
        <authorList>
            <person name="Diaz-Garcia L."/>
            <person name="Chuvochina M."/>
            <person name="Feuerriegel G."/>
            <person name="Bunk B."/>
            <person name="Sproer C."/>
            <person name="Streit W.R."/>
            <person name="Rodriguez L.M."/>
            <person name="Overmann J."/>
            <person name="Jimenez D.J."/>
        </authorList>
    </citation>
    <scope>NUCLEOTIDE SEQUENCE</scope>
    <source>
        <strain evidence="3">MAG 3858</strain>
    </source>
</reference>
<dbReference type="InterPro" id="IPR050336">
    <property type="entry name" value="Chromosome_partition/occlusion"/>
</dbReference>
<evidence type="ECO:0000313" key="3">
    <source>
        <dbReference type="EMBL" id="WEK21322.1"/>
    </source>
</evidence>
<dbReference type="EMBL" id="CP119313">
    <property type="protein sequence ID" value="WEK21322.1"/>
    <property type="molecule type" value="Genomic_DNA"/>
</dbReference>
<dbReference type="InterPro" id="IPR003115">
    <property type="entry name" value="ParB_N"/>
</dbReference>
<organism evidence="3 4">
    <name type="scientific">Candidatus Pedobacter colombiensis</name>
    <dbReference type="NCBI Taxonomy" id="3121371"/>
    <lineage>
        <taxon>Bacteria</taxon>
        <taxon>Pseudomonadati</taxon>
        <taxon>Bacteroidota</taxon>
        <taxon>Sphingobacteriia</taxon>
        <taxon>Sphingobacteriales</taxon>
        <taxon>Sphingobacteriaceae</taxon>
        <taxon>Pedobacter</taxon>
    </lineage>
</organism>
<dbReference type="GO" id="GO:0007059">
    <property type="term" value="P:chromosome segregation"/>
    <property type="evidence" value="ECO:0007669"/>
    <property type="project" value="TreeGrafter"/>
</dbReference>
<dbReference type="GO" id="GO:0005694">
    <property type="term" value="C:chromosome"/>
    <property type="evidence" value="ECO:0007669"/>
    <property type="project" value="TreeGrafter"/>
</dbReference>
<dbReference type="PANTHER" id="PTHR33375:SF7">
    <property type="entry name" value="CHROMOSOME 2-PARTITIONING PROTEIN PARB-RELATED"/>
    <property type="match status" value="1"/>
</dbReference>
<dbReference type="Pfam" id="PF02195">
    <property type="entry name" value="ParB_N"/>
    <property type="match status" value="1"/>
</dbReference>
<dbReference type="InterPro" id="IPR041468">
    <property type="entry name" value="HTH_ParB/Spo0J"/>
</dbReference>
<dbReference type="PANTHER" id="PTHR33375">
    <property type="entry name" value="CHROMOSOME-PARTITIONING PROTEIN PARB-RELATED"/>
    <property type="match status" value="1"/>
</dbReference>
<dbReference type="AlphaFoldDB" id="A0AAJ5WB42"/>
<gene>
    <name evidence="3" type="ORF">P0Y49_09230</name>
</gene>
<sequence>MITTAKKSKGATLSRTKIAAAKNDVQSGDKDKLENIPIELIDISPLNYRKYYDPDALDKFAEELAIHGIISSLTVRVVKKGRYELVAGERRFRGAQIAKLKHLPAVIRTLTDQQVREIQLAENLQRENPHPLHESLAIAQMQQDGLNNDEIATRLGKSKTFVYSRIKLAALIEPIQLIFLANKFTIQEAFTIAAIDPESQQEFFDSHCKDWQKKDFQLYNLSGILNKFRYNLKRAPFETKDKNLLPEIGACTKCPYNSAVLKTLFPEMAKEAVCTNKSCYQNKCNAHLQRLVYDAIEQYNPVAIIGRNFSESVCSIITAHPVAKDLPVFDTADVTTFNPPSVPDQEDYTDNWAEDDDPDKFEQEEYEHAVNEYKADLEEYNHLKETGKASVAIFISENEVSCILFNTEKRQQRSGSTTVTSKQVQEAIKNGTVTAELLQGEMIRLQAKEVRSKQLDREKVQLKLHQQFTEQFSVLESNESLTAADNCAARLIIFNSLDYSTQRKVKETLFPAESIPNMTEQEEIYTVLSTLTEQQFAYLIRMALACKSESKTPNSVSAYTLYQVAESSGTNVQLIEQEQQAILETRELRLNQRVTEMQKRLERINSVV</sequence>
<name>A0AAJ5WB42_9SPHI</name>